<dbReference type="SUPFAM" id="SSF46785">
    <property type="entry name" value="Winged helix' DNA-binding domain"/>
    <property type="match status" value="1"/>
</dbReference>
<evidence type="ECO:0000256" key="3">
    <source>
        <dbReference type="ARBA" id="ARBA00023163"/>
    </source>
</evidence>
<accession>A0AA37HJH4</accession>
<keyword evidence="6" id="KW-1185">Reference proteome</keyword>
<keyword evidence="3" id="KW-0804">Transcription</keyword>
<reference evidence="5" key="1">
    <citation type="journal article" date="2016" name="Front. Microbiol.">
        <title>Genome Sequence of the Piezophilic, Mesophilic Sulfate-Reducing Bacterium Desulfovibrio indicus J2T.</title>
        <authorList>
            <person name="Cao J."/>
            <person name="Maignien L."/>
            <person name="Shao Z."/>
            <person name="Alain K."/>
            <person name="Jebbar M."/>
        </authorList>
    </citation>
    <scope>NUCLEOTIDE SEQUENCE</scope>
    <source>
        <strain evidence="5">JCM 32048</strain>
    </source>
</reference>
<feature type="domain" description="HTH crp-type" evidence="4">
    <location>
        <begin position="152"/>
        <end position="226"/>
    </location>
</feature>
<dbReference type="InterPro" id="IPR000595">
    <property type="entry name" value="cNMP-bd_dom"/>
</dbReference>
<dbReference type="InterPro" id="IPR036390">
    <property type="entry name" value="WH_DNA-bd_sf"/>
</dbReference>
<dbReference type="PRINTS" id="PR00034">
    <property type="entry name" value="HTHCRP"/>
</dbReference>
<protein>
    <submittedName>
        <fullName evidence="5">Nitrogen fixation regulation protein FixK</fullName>
    </submittedName>
</protein>
<dbReference type="InterPro" id="IPR012318">
    <property type="entry name" value="HTH_CRP"/>
</dbReference>
<dbReference type="Proteomes" id="UP001055286">
    <property type="component" value="Unassembled WGS sequence"/>
</dbReference>
<dbReference type="SUPFAM" id="SSF51206">
    <property type="entry name" value="cAMP-binding domain-like"/>
    <property type="match status" value="1"/>
</dbReference>
<evidence type="ECO:0000256" key="2">
    <source>
        <dbReference type="ARBA" id="ARBA00023125"/>
    </source>
</evidence>
<sequence length="246" mass="27894">MAPTPIPSLDMLIRKLESIARLSDEERRAIERLPITGRHLAAHQDIVREKDRPSQCCLLLEGWVCRYQVLSEGKRQIFSFHIPGDIPDLQSLHLRVMDHSVCTMTQATVAFIPHEAMLELTATFPGIAAILWRDTLVDGAVFREWMTGMGRRTALEAVAHLFCEMYVKLEAVGLARDHGYRLPLTQADLGDALGLSNVHVNRTLREMRESGLITLHSGKLEIKHWQELAKLCDFDPTYLHLERLAA</sequence>
<evidence type="ECO:0000313" key="6">
    <source>
        <dbReference type="Proteomes" id="UP001055286"/>
    </source>
</evidence>
<name>A0AA37HJH4_9HYPH</name>
<dbReference type="InterPro" id="IPR014710">
    <property type="entry name" value="RmlC-like_jellyroll"/>
</dbReference>
<dbReference type="SMART" id="SM00419">
    <property type="entry name" value="HTH_CRP"/>
    <property type="match status" value="1"/>
</dbReference>
<dbReference type="GO" id="GO:0003677">
    <property type="term" value="F:DNA binding"/>
    <property type="evidence" value="ECO:0007669"/>
    <property type="project" value="UniProtKB-KW"/>
</dbReference>
<dbReference type="EMBL" id="BPQJ01000095">
    <property type="protein sequence ID" value="GJD66947.1"/>
    <property type="molecule type" value="Genomic_DNA"/>
</dbReference>
<gene>
    <name evidence="5" type="primary">fixK_4</name>
    <name evidence="5" type="ORF">MPEAHAMD_7146</name>
</gene>
<keyword evidence="1" id="KW-0805">Transcription regulation</keyword>
<dbReference type="AlphaFoldDB" id="A0AA37HJH4"/>
<evidence type="ECO:0000259" key="4">
    <source>
        <dbReference type="PROSITE" id="PS51063"/>
    </source>
</evidence>
<evidence type="ECO:0000313" key="5">
    <source>
        <dbReference type="EMBL" id="GJD66947.1"/>
    </source>
</evidence>
<organism evidence="5 6">
    <name type="scientific">Methylobacterium frigidaeris</name>
    <dbReference type="NCBI Taxonomy" id="2038277"/>
    <lineage>
        <taxon>Bacteria</taxon>
        <taxon>Pseudomonadati</taxon>
        <taxon>Pseudomonadota</taxon>
        <taxon>Alphaproteobacteria</taxon>
        <taxon>Hyphomicrobiales</taxon>
        <taxon>Methylobacteriaceae</taxon>
        <taxon>Methylobacterium</taxon>
    </lineage>
</organism>
<evidence type="ECO:0000256" key="1">
    <source>
        <dbReference type="ARBA" id="ARBA00023015"/>
    </source>
</evidence>
<dbReference type="Pfam" id="PF13545">
    <property type="entry name" value="HTH_Crp_2"/>
    <property type="match status" value="1"/>
</dbReference>
<dbReference type="PROSITE" id="PS51063">
    <property type="entry name" value="HTH_CRP_2"/>
    <property type="match status" value="1"/>
</dbReference>
<dbReference type="InterPro" id="IPR036388">
    <property type="entry name" value="WH-like_DNA-bd_sf"/>
</dbReference>
<dbReference type="InterPro" id="IPR018490">
    <property type="entry name" value="cNMP-bd_dom_sf"/>
</dbReference>
<dbReference type="GO" id="GO:0006355">
    <property type="term" value="P:regulation of DNA-templated transcription"/>
    <property type="evidence" value="ECO:0007669"/>
    <property type="project" value="InterPro"/>
</dbReference>
<dbReference type="Gene3D" id="1.10.10.10">
    <property type="entry name" value="Winged helix-like DNA-binding domain superfamily/Winged helix DNA-binding domain"/>
    <property type="match status" value="1"/>
</dbReference>
<dbReference type="Gene3D" id="2.60.120.10">
    <property type="entry name" value="Jelly Rolls"/>
    <property type="match status" value="1"/>
</dbReference>
<dbReference type="CDD" id="cd00038">
    <property type="entry name" value="CAP_ED"/>
    <property type="match status" value="1"/>
</dbReference>
<reference evidence="5" key="2">
    <citation type="submission" date="2021-08" db="EMBL/GenBank/DDBJ databases">
        <authorList>
            <person name="Tani A."/>
            <person name="Ola A."/>
            <person name="Ogura Y."/>
            <person name="Katsura K."/>
            <person name="Hayashi T."/>
        </authorList>
    </citation>
    <scope>NUCLEOTIDE SEQUENCE</scope>
    <source>
        <strain evidence="5">JCM 32048</strain>
    </source>
</reference>
<proteinExistence type="predicted"/>
<dbReference type="Pfam" id="PF00027">
    <property type="entry name" value="cNMP_binding"/>
    <property type="match status" value="1"/>
</dbReference>
<comment type="caution">
    <text evidence="5">The sequence shown here is derived from an EMBL/GenBank/DDBJ whole genome shotgun (WGS) entry which is preliminary data.</text>
</comment>
<keyword evidence="2" id="KW-0238">DNA-binding</keyword>
<dbReference type="RefSeq" id="WP_099902599.1">
    <property type="nucleotide sequence ID" value="NZ_BPQJ01000095.1"/>
</dbReference>